<dbReference type="Proteomes" id="UP000298616">
    <property type="component" value="Chromosome"/>
</dbReference>
<reference evidence="1 2" key="1">
    <citation type="submission" date="2018-04" db="EMBL/GenBank/DDBJ databases">
        <title>Complete genome uncultured novel isolate.</title>
        <authorList>
            <person name="Merlino G."/>
        </authorList>
    </citation>
    <scope>NUCLEOTIDE SEQUENCE [LARGE SCALE GENOMIC DNA]</scope>
    <source>
        <strain evidence="2">R1DC9</strain>
    </source>
</reference>
<keyword evidence="2" id="KW-1185">Reference proteome</keyword>
<proteinExistence type="predicted"/>
<evidence type="ECO:0000313" key="1">
    <source>
        <dbReference type="EMBL" id="QCK14600.1"/>
    </source>
</evidence>
<evidence type="ECO:0000313" key="2">
    <source>
        <dbReference type="Proteomes" id="UP000298616"/>
    </source>
</evidence>
<dbReference type="AlphaFoldDB" id="A0A4D7JM91"/>
<name>A0A4D7JM91_9BACT</name>
<dbReference type="OrthoDB" id="1246551at2"/>
<gene>
    <name evidence="1" type="ORF">DCC35_07510</name>
</gene>
<accession>A0A4D7JM91</accession>
<sequence>MIFFRSFLFLSIILISWNITYSQSKSERDSLVNELCIAFNATEDDPDSMRIHNTVMNAMIPYLKKHANSQNEANEIINNSFIRLSKSCKEFIFFGYENSPQKGDWILTTSRPPSKISKRDCKKFSNIKDFKYIESTGDTIRVTINNGIWYEKFKDGTYSKLKFEWIDSSSFKLTFIESTHPYRVVLSDVGDEYIYQLTGKSDKGFFTAYTFTTEIDVFSRFKLYY</sequence>
<dbReference type="KEGG" id="fpf:DCC35_07510"/>
<dbReference type="EMBL" id="CP028923">
    <property type="protein sequence ID" value="QCK14600.1"/>
    <property type="molecule type" value="Genomic_DNA"/>
</dbReference>
<protein>
    <submittedName>
        <fullName evidence="1">Uncharacterized protein</fullName>
    </submittedName>
</protein>
<dbReference type="RefSeq" id="WP_137090187.1">
    <property type="nucleotide sequence ID" value="NZ_CP028923.1"/>
</dbReference>
<organism evidence="1 2">
    <name type="scientific">Mangrovivirga cuniculi</name>
    <dbReference type="NCBI Taxonomy" id="2715131"/>
    <lineage>
        <taxon>Bacteria</taxon>
        <taxon>Pseudomonadati</taxon>
        <taxon>Bacteroidota</taxon>
        <taxon>Cytophagia</taxon>
        <taxon>Cytophagales</taxon>
        <taxon>Mangrovivirgaceae</taxon>
        <taxon>Mangrovivirga</taxon>
    </lineage>
</organism>